<dbReference type="PANTHER" id="PTHR42110">
    <property type="entry name" value="L-ASPARAGINASE, PUTATIVE (AFU_ORTHOLOGUE AFUA_3G11890)-RELATED"/>
    <property type="match status" value="1"/>
</dbReference>
<dbReference type="SUPFAM" id="SSF56601">
    <property type="entry name" value="beta-lactamase/transpeptidase-like"/>
    <property type="match status" value="1"/>
</dbReference>
<proteinExistence type="predicted"/>
<dbReference type="InterPro" id="IPR012338">
    <property type="entry name" value="Beta-lactam/transpept-like"/>
</dbReference>
<dbReference type="RefSeq" id="WP_229673056.1">
    <property type="nucleotide sequence ID" value="NZ_BMJV01000003.1"/>
</dbReference>
<dbReference type="PANTHER" id="PTHR42110:SF1">
    <property type="entry name" value="L-ASPARAGINASE, PUTATIVE (AFU_ORTHOLOGUE AFUA_3G11890)-RELATED"/>
    <property type="match status" value="1"/>
</dbReference>
<accession>A0A8J2ZJ37</accession>
<evidence type="ECO:0000313" key="1">
    <source>
        <dbReference type="EMBL" id="GGG69893.1"/>
    </source>
</evidence>
<keyword evidence="2" id="KW-1185">Reference proteome</keyword>
<dbReference type="Pfam" id="PF06089">
    <property type="entry name" value="Asparaginase_II"/>
    <property type="match status" value="1"/>
</dbReference>
<evidence type="ECO:0008006" key="3">
    <source>
        <dbReference type="Google" id="ProtNLM"/>
    </source>
</evidence>
<sequence length="332" mass="34844">MNTHPIPMVEVHRGPLAESLHSGHAVLCDASGDVIQAWGNPDQIILPRSSAKMIQALPLVASGAADARSLTSAQLALACASHEGAPLHADAVTAWLADLGLTDDDLRCGAEPSRDKDLRFEMIREGRKPCQVHNNCSGKHAGFLTLNQHLGAGSEYVEPEHAVQLAVRDAFETVTDATSPGYGIDGCSAPNFATTMHGMARAMAFFASAGGRGDGLSKAAARLTEAMIANPEHVAGQGRACTLLMRAAKEPVAIKTGAEGYFIAILPNRGQGLALKITDGTTRASNCAIAALLVRLGVLDAGHPDVKSFLNPEIRNWRGLLTGDIRPAPSFP</sequence>
<dbReference type="EMBL" id="BMJV01000003">
    <property type="protein sequence ID" value="GGG69893.1"/>
    <property type="molecule type" value="Genomic_DNA"/>
</dbReference>
<name>A0A8J2ZJ37_9RHOB</name>
<dbReference type="AlphaFoldDB" id="A0A8J2ZJ37"/>
<evidence type="ECO:0000313" key="2">
    <source>
        <dbReference type="Proteomes" id="UP000617145"/>
    </source>
</evidence>
<dbReference type="Proteomes" id="UP000617145">
    <property type="component" value="Unassembled WGS sequence"/>
</dbReference>
<organism evidence="1 2">
    <name type="scientific">Salipiger pallidus</name>
    <dbReference type="NCBI Taxonomy" id="1775170"/>
    <lineage>
        <taxon>Bacteria</taxon>
        <taxon>Pseudomonadati</taxon>
        <taxon>Pseudomonadota</taxon>
        <taxon>Alphaproteobacteria</taxon>
        <taxon>Rhodobacterales</taxon>
        <taxon>Roseobacteraceae</taxon>
        <taxon>Salipiger</taxon>
    </lineage>
</organism>
<protein>
    <recommendedName>
        <fullName evidence="3">Asparaginase</fullName>
    </recommendedName>
</protein>
<reference evidence="1" key="1">
    <citation type="journal article" date="2014" name="Int. J. Syst. Evol. Microbiol.">
        <title>Complete genome sequence of Corynebacterium casei LMG S-19264T (=DSM 44701T), isolated from a smear-ripened cheese.</title>
        <authorList>
            <consortium name="US DOE Joint Genome Institute (JGI-PGF)"/>
            <person name="Walter F."/>
            <person name="Albersmeier A."/>
            <person name="Kalinowski J."/>
            <person name="Ruckert C."/>
        </authorList>
    </citation>
    <scope>NUCLEOTIDE SEQUENCE</scope>
    <source>
        <strain evidence="1">CGMCC 1.15762</strain>
    </source>
</reference>
<comment type="caution">
    <text evidence="1">The sequence shown here is derived from an EMBL/GenBank/DDBJ whole genome shotgun (WGS) entry which is preliminary data.</text>
</comment>
<reference evidence="1" key="2">
    <citation type="submission" date="2020-09" db="EMBL/GenBank/DDBJ databases">
        <authorList>
            <person name="Sun Q."/>
            <person name="Zhou Y."/>
        </authorList>
    </citation>
    <scope>NUCLEOTIDE SEQUENCE</scope>
    <source>
        <strain evidence="1">CGMCC 1.15762</strain>
    </source>
</reference>
<gene>
    <name evidence="1" type="ORF">GCM10011415_16730</name>
</gene>
<dbReference type="InterPro" id="IPR010349">
    <property type="entry name" value="Asparaginase_II"/>
</dbReference>